<dbReference type="InterPro" id="IPR002052">
    <property type="entry name" value="DNA_methylase_N6_adenine_CS"/>
</dbReference>
<dbReference type="GO" id="GO:0009007">
    <property type="term" value="F:site-specific DNA-methyltransferase (adenine-specific) activity"/>
    <property type="evidence" value="ECO:0007669"/>
    <property type="project" value="UniProtKB-EC"/>
</dbReference>
<name>A0A2A2H4L4_METBR</name>
<keyword evidence="8" id="KW-1185">Reference proteome</keyword>
<dbReference type="PIRSF" id="PIRSF000398">
    <property type="entry name" value="M_m6A_EcoRV"/>
    <property type="match status" value="1"/>
</dbReference>
<evidence type="ECO:0000256" key="4">
    <source>
        <dbReference type="ARBA" id="ARBA00022679"/>
    </source>
</evidence>
<comment type="caution">
    <text evidence="7">The sequence shown here is derived from an EMBL/GenBank/DDBJ whole genome shotgun (WGS) entry which is preliminary data.</text>
</comment>
<dbReference type="Gene3D" id="3.40.50.150">
    <property type="entry name" value="Vaccinia Virus protein VP39"/>
    <property type="match status" value="1"/>
</dbReference>
<dbReference type="EC" id="2.1.1.72" evidence="2"/>
<dbReference type="GO" id="GO:0009307">
    <property type="term" value="P:DNA restriction-modification system"/>
    <property type="evidence" value="ECO:0007669"/>
    <property type="project" value="InterPro"/>
</dbReference>
<keyword evidence="4" id="KW-0808">Transferase</keyword>
<sequence>MRNDDAFGAKPFLKWAGGKTQLLDEFDKRLPLKIKDSKVIERYIEPFIGGGAMFFFLKRKYNIKKSFLFDINHELIIAYKVIQEDYKALIDRLSEIKYKHLQKSEDMRKEYYYQIRDRYNRQIENFNYSSFNDEWIERTAYLIFLNKTCFNGLFRHNKKGEFNVPFGRYKNPSIYDEENIIKVNKALKDTEIFCGDFTSSSEYIQKGSFVYLDPPYRPLNRTSSFTSYSKDGFFDEDQVRLSMFFEQKDKLGAYLMLSNSDPKNKDINDHFFDELYKNYNINRIPAKRHINSDASKRGKINELVITNYII</sequence>
<reference evidence="7 8" key="1">
    <citation type="journal article" date="2017" name="BMC Genomics">
        <title>Genomic analysis of methanogenic archaea reveals a shift towards energy conservation.</title>
        <authorList>
            <person name="Gilmore S.P."/>
            <person name="Henske J.K."/>
            <person name="Sexton J.A."/>
            <person name="Solomon K.V."/>
            <person name="Seppala S."/>
            <person name="Yoo J.I."/>
            <person name="Huyett L.M."/>
            <person name="Pressman A."/>
            <person name="Cogan J.Z."/>
            <person name="Kivenson V."/>
            <person name="Peng X."/>
            <person name="Tan Y."/>
            <person name="Valentine D.L."/>
            <person name="O'Malley M.A."/>
        </authorList>
    </citation>
    <scope>NUCLEOTIDE SEQUENCE [LARGE SCALE GENOMIC DNA]</scope>
    <source>
        <strain evidence="7 8">M.o.H.</strain>
    </source>
</reference>
<dbReference type="EMBL" id="LMVM01000023">
    <property type="protein sequence ID" value="PAV04240.1"/>
    <property type="molecule type" value="Genomic_DNA"/>
</dbReference>
<evidence type="ECO:0000313" key="8">
    <source>
        <dbReference type="Proteomes" id="UP000217784"/>
    </source>
</evidence>
<dbReference type="PANTHER" id="PTHR30481">
    <property type="entry name" value="DNA ADENINE METHYLASE"/>
    <property type="match status" value="1"/>
</dbReference>
<comment type="similarity">
    <text evidence="1">Belongs to the N(4)/N(6)-methyltransferase family.</text>
</comment>
<dbReference type="Pfam" id="PF02086">
    <property type="entry name" value="MethyltransfD12"/>
    <property type="match status" value="1"/>
</dbReference>
<dbReference type="RefSeq" id="WP_069583343.1">
    <property type="nucleotide sequence ID" value="NZ_LMVM01000023.1"/>
</dbReference>
<dbReference type="GO" id="GO:1904047">
    <property type="term" value="F:S-adenosyl-L-methionine binding"/>
    <property type="evidence" value="ECO:0007669"/>
    <property type="project" value="TreeGrafter"/>
</dbReference>
<dbReference type="GO" id="GO:0032259">
    <property type="term" value="P:methylation"/>
    <property type="evidence" value="ECO:0007669"/>
    <property type="project" value="UniProtKB-KW"/>
</dbReference>
<dbReference type="Gene3D" id="1.10.1020.10">
    <property type="entry name" value="Adenine-specific Methyltransferase, Domain 2"/>
    <property type="match status" value="1"/>
</dbReference>
<keyword evidence="3 7" id="KW-0489">Methyltransferase</keyword>
<gene>
    <name evidence="7" type="ORF">ASJ80_05145</name>
</gene>
<organism evidence="7 8">
    <name type="scientific">Methanobacterium bryantii</name>
    <dbReference type="NCBI Taxonomy" id="2161"/>
    <lineage>
        <taxon>Archaea</taxon>
        <taxon>Methanobacteriati</taxon>
        <taxon>Methanobacteriota</taxon>
        <taxon>Methanomada group</taxon>
        <taxon>Methanobacteria</taxon>
        <taxon>Methanobacteriales</taxon>
        <taxon>Methanobacteriaceae</taxon>
        <taxon>Methanobacterium</taxon>
    </lineage>
</organism>
<dbReference type="InterPro" id="IPR012327">
    <property type="entry name" value="MeTrfase_D12"/>
</dbReference>
<dbReference type="PRINTS" id="PR00505">
    <property type="entry name" value="D12N6MTFRASE"/>
</dbReference>
<evidence type="ECO:0000256" key="5">
    <source>
        <dbReference type="ARBA" id="ARBA00022691"/>
    </source>
</evidence>
<keyword evidence="5" id="KW-0949">S-adenosyl-L-methionine</keyword>
<dbReference type="AlphaFoldDB" id="A0A2A2H4L4"/>
<dbReference type="GO" id="GO:0006298">
    <property type="term" value="P:mismatch repair"/>
    <property type="evidence" value="ECO:0007669"/>
    <property type="project" value="TreeGrafter"/>
</dbReference>
<accession>A0A2A2H4L4</accession>
<proteinExistence type="inferred from homology"/>
<dbReference type="GO" id="GO:0043565">
    <property type="term" value="F:sequence-specific DNA binding"/>
    <property type="evidence" value="ECO:0007669"/>
    <property type="project" value="TreeGrafter"/>
</dbReference>
<dbReference type="PROSITE" id="PS00092">
    <property type="entry name" value="N6_MTASE"/>
    <property type="match status" value="1"/>
</dbReference>
<dbReference type="InterPro" id="IPR029063">
    <property type="entry name" value="SAM-dependent_MTases_sf"/>
</dbReference>
<dbReference type="Proteomes" id="UP000217784">
    <property type="component" value="Unassembled WGS sequence"/>
</dbReference>
<evidence type="ECO:0000313" key="7">
    <source>
        <dbReference type="EMBL" id="PAV04240.1"/>
    </source>
</evidence>
<dbReference type="InterPro" id="IPR012263">
    <property type="entry name" value="M_m6A_EcoRV"/>
</dbReference>
<evidence type="ECO:0000256" key="3">
    <source>
        <dbReference type="ARBA" id="ARBA00022603"/>
    </source>
</evidence>
<dbReference type="OrthoDB" id="372040at2157"/>
<dbReference type="SUPFAM" id="SSF53335">
    <property type="entry name" value="S-adenosyl-L-methionine-dependent methyltransferases"/>
    <property type="match status" value="1"/>
</dbReference>
<protein>
    <recommendedName>
        <fullName evidence="2">site-specific DNA-methyltransferase (adenine-specific)</fullName>
        <ecNumber evidence="2">2.1.1.72</ecNumber>
    </recommendedName>
</protein>
<dbReference type="PANTHER" id="PTHR30481:SF3">
    <property type="entry name" value="DNA ADENINE METHYLASE"/>
    <property type="match status" value="1"/>
</dbReference>
<evidence type="ECO:0000256" key="6">
    <source>
        <dbReference type="ARBA" id="ARBA00047942"/>
    </source>
</evidence>
<comment type="catalytic activity">
    <reaction evidence="6">
        <text>a 2'-deoxyadenosine in DNA + S-adenosyl-L-methionine = an N(6)-methyl-2'-deoxyadenosine in DNA + S-adenosyl-L-homocysteine + H(+)</text>
        <dbReference type="Rhea" id="RHEA:15197"/>
        <dbReference type="Rhea" id="RHEA-COMP:12418"/>
        <dbReference type="Rhea" id="RHEA-COMP:12419"/>
        <dbReference type="ChEBI" id="CHEBI:15378"/>
        <dbReference type="ChEBI" id="CHEBI:57856"/>
        <dbReference type="ChEBI" id="CHEBI:59789"/>
        <dbReference type="ChEBI" id="CHEBI:90615"/>
        <dbReference type="ChEBI" id="CHEBI:90616"/>
        <dbReference type="EC" id="2.1.1.72"/>
    </reaction>
</comment>
<dbReference type="InterPro" id="IPR023095">
    <property type="entry name" value="Ade_MeTrfase_dom_2"/>
</dbReference>
<evidence type="ECO:0000256" key="2">
    <source>
        <dbReference type="ARBA" id="ARBA00011900"/>
    </source>
</evidence>
<dbReference type="NCBIfam" id="TIGR00571">
    <property type="entry name" value="dam"/>
    <property type="match status" value="1"/>
</dbReference>
<evidence type="ECO:0000256" key="1">
    <source>
        <dbReference type="ARBA" id="ARBA00006594"/>
    </source>
</evidence>